<dbReference type="Proteomes" id="UP000282388">
    <property type="component" value="Unassembled WGS sequence"/>
</dbReference>
<gene>
    <name evidence="3" type="ORF">D7V32_06780</name>
</gene>
<dbReference type="AlphaFoldDB" id="A0A3A8ET91"/>
<dbReference type="RefSeq" id="WP_120402131.1">
    <property type="nucleotide sequence ID" value="NZ_RAXV01000011.1"/>
</dbReference>
<feature type="compositionally biased region" description="Basic and acidic residues" evidence="1">
    <location>
        <begin position="49"/>
        <end position="81"/>
    </location>
</feature>
<reference evidence="3 4" key="1">
    <citation type="submission" date="2018-09" db="EMBL/GenBank/DDBJ databases">
        <title>The draft genome of Acinetobacter spp. strains.</title>
        <authorList>
            <person name="Qin J."/>
            <person name="Feng Y."/>
            <person name="Zong Z."/>
        </authorList>
    </citation>
    <scope>NUCLEOTIDE SEQUENCE [LARGE SCALE GENOMIC DNA]</scope>
    <source>
        <strain evidence="3 4">WCHAc060012</strain>
    </source>
</reference>
<sequence>MHITNIVLKAFLAVAVLGVSTLSLAHNGGNHSVKSTTTAMPVNHSQMNHSERPDHQHMHQQKTIEKPQDKKAQKGDQHAHH</sequence>
<feature type="compositionally biased region" description="Polar residues" evidence="1">
    <location>
        <begin position="26"/>
        <end position="48"/>
    </location>
</feature>
<accession>A0A3A8ET91</accession>
<protein>
    <recommendedName>
        <fullName evidence="5">Copper resistance protein B</fullName>
    </recommendedName>
</protein>
<evidence type="ECO:0000313" key="3">
    <source>
        <dbReference type="EMBL" id="RKG32101.1"/>
    </source>
</evidence>
<evidence type="ECO:0000313" key="4">
    <source>
        <dbReference type="Proteomes" id="UP000282388"/>
    </source>
</evidence>
<name>A0A3A8ET91_9GAMM</name>
<feature type="chain" id="PRO_5017266659" description="Copper resistance protein B" evidence="2">
    <location>
        <begin position="26"/>
        <end position="81"/>
    </location>
</feature>
<feature type="region of interest" description="Disordered" evidence="1">
    <location>
        <begin position="26"/>
        <end position="81"/>
    </location>
</feature>
<feature type="signal peptide" evidence="2">
    <location>
        <begin position="1"/>
        <end position="25"/>
    </location>
</feature>
<evidence type="ECO:0008006" key="5">
    <source>
        <dbReference type="Google" id="ProtNLM"/>
    </source>
</evidence>
<comment type="caution">
    <text evidence="3">The sequence shown here is derived from an EMBL/GenBank/DDBJ whole genome shotgun (WGS) entry which is preliminary data.</text>
</comment>
<keyword evidence="2" id="KW-0732">Signal</keyword>
<organism evidence="3 4">
    <name type="scientific">Acinetobacter tianfuensis</name>
    <dbReference type="NCBI Taxonomy" id="2419603"/>
    <lineage>
        <taxon>Bacteria</taxon>
        <taxon>Pseudomonadati</taxon>
        <taxon>Pseudomonadota</taxon>
        <taxon>Gammaproteobacteria</taxon>
        <taxon>Moraxellales</taxon>
        <taxon>Moraxellaceae</taxon>
        <taxon>Acinetobacter</taxon>
    </lineage>
</organism>
<evidence type="ECO:0000256" key="1">
    <source>
        <dbReference type="SAM" id="MobiDB-lite"/>
    </source>
</evidence>
<keyword evidence="4" id="KW-1185">Reference proteome</keyword>
<evidence type="ECO:0000256" key="2">
    <source>
        <dbReference type="SAM" id="SignalP"/>
    </source>
</evidence>
<proteinExistence type="predicted"/>
<dbReference type="EMBL" id="RAXV01000011">
    <property type="protein sequence ID" value="RKG32101.1"/>
    <property type="molecule type" value="Genomic_DNA"/>
</dbReference>